<protein>
    <submittedName>
        <fullName evidence="2">Uncharacterized protein</fullName>
    </submittedName>
</protein>
<evidence type="ECO:0000313" key="3">
    <source>
        <dbReference type="Proteomes" id="UP000199518"/>
    </source>
</evidence>
<keyword evidence="3" id="KW-1185">Reference proteome</keyword>
<reference evidence="3" key="1">
    <citation type="submission" date="2016-10" db="EMBL/GenBank/DDBJ databases">
        <authorList>
            <person name="Varghese N."/>
            <person name="Submissions S."/>
        </authorList>
    </citation>
    <scope>NUCLEOTIDE SEQUENCE [LARGE SCALE GENOMIC DNA]</scope>
    <source>
        <strain evidence="3">DSM 26348</strain>
    </source>
</reference>
<dbReference type="EMBL" id="FOQD01000015">
    <property type="protein sequence ID" value="SFJ11726.1"/>
    <property type="molecule type" value="Genomic_DNA"/>
</dbReference>
<dbReference type="AlphaFoldDB" id="A0A1I3NSL2"/>
<evidence type="ECO:0000313" key="2">
    <source>
        <dbReference type="EMBL" id="SFJ11726.1"/>
    </source>
</evidence>
<gene>
    <name evidence="2" type="ORF">SAMN05421753_115174</name>
</gene>
<accession>A0A1I3NSL2</accession>
<dbReference type="Proteomes" id="UP000199518">
    <property type="component" value="Unassembled WGS sequence"/>
</dbReference>
<sequence length="182" mass="20054">MKDNFKLFGPHDLFGILLLAMVGVFLLSSNSYVIEFLGAVLHVPDNSNPDAEAPWSIIRQHFLIGIASAIGGVLIVLLMVVTGACKKSEATTFLLIPSMVLLPNVFESIMIWARCNHFFDPAKIVCPWQTISEFNSDPWRQIIFIATLLGVLIASWLSYRFSKVDKADNESPQAATPSTAIS</sequence>
<dbReference type="RefSeq" id="WP_139228578.1">
    <property type="nucleotide sequence ID" value="NZ_FOQD01000015.1"/>
</dbReference>
<feature type="transmembrane region" description="Helical" evidence="1">
    <location>
        <begin position="12"/>
        <end position="41"/>
    </location>
</feature>
<feature type="transmembrane region" description="Helical" evidence="1">
    <location>
        <begin position="61"/>
        <end position="81"/>
    </location>
</feature>
<keyword evidence="1" id="KW-0472">Membrane</keyword>
<feature type="transmembrane region" description="Helical" evidence="1">
    <location>
        <begin position="93"/>
        <end position="113"/>
    </location>
</feature>
<organism evidence="2 3">
    <name type="scientific">Planctomicrobium piriforme</name>
    <dbReference type="NCBI Taxonomy" id="1576369"/>
    <lineage>
        <taxon>Bacteria</taxon>
        <taxon>Pseudomonadati</taxon>
        <taxon>Planctomycetota</taxon>
        <taxon>Planctomycetia</taxon>
        <taxon>Planctomycetales</taxon>
        <taxon>Planctomycetaceae</taxon>
        <taxon>Planctomicrobium</taxon>
    </lineage>
</organism>
<proteinExistence type="predicted"/>
<dbReference type="STRING" id="1576369.SAMN05421753_115174"/>
<feature type="transmembrane region" description="Helical" evidence="1">
    <location>
        <begin position="142"/>
        <end position="159"/>
    </location>
</feature>
<keyword evidence="1" id="KW-1133">Transmembrane helix</keyword>
<name>A0A1I3NSL2_9PLAN</name>
<keyword evidence="1" id="KW-0812">Transmembrane</keyword>
<evidence type="ECO:0000256" key="1">
    <source>
        <dbReference type="SAM" id="Phobius"/>
    </source>
</evidence>